<evidence type="ECO:0000313" key="11">
    <source>
        <dbReference type="Proteomes" id="UP000199611"/>
    </source>
</evidence>
<keyword evidence="2 7" id="KW-0548">Nucleotidyltransferase</keyword>
<dbReference type="InterPro" id="IPR006674">
    <property type="entry name" value="HD_domain"/>
</dbReference>
<dbReference type="EMBL" id="FOUU01000008">
    <property type="protein sequence ID" value="SFM97278.1"/>
    <property type="molecule type" value="Genomic_DNA"/>
</dbReference>
<keyword evidence="4 7" id="KW-0378">Hydrolase</keyword>
<dbReference type="InterPro" id="IPR002912">
    <property type="entry name" value="ACT_dom"/>
</dbReference>
<dbReference type="Proteomes" id="UP000199611">
    <property type="component" value="Unassembled WGS sequence"/>
</dbReference>
<evidence type="ECO:0000256" key="5">
    <source>
        <dbReference type="ARBA" id="ARBA00022842"/>
    </source>
</evidence>
<organism evidence="10 11">
    <name type="scientific">Thermodesulforhabdus norvegica</name>
    <dbReference type="NCBI Taxonomy" id="39841"/>
    <lineage>
        <taxon>Bacteria</taxon>
        <taxon>Pseudomonadati</taxon>
        <taxon>Thermodesulfobacteriota</taxon>
        <taxon>Syntrophobacteria</taxon>
        <taxon>Syntrophobacterales</taxon>
        <taxon>Thermodesulforhabdaceae</taxon>
        <taxon>Thermodesulforhabdus</taxon>
    </lineage>
</organism>
<dbReference type="SUPFAM" id="SSF81891">
    <property type="entry name" value="Poly A polymerase C-terminal region-like"/>
    <property type="match status" value="1"/>
</dbReference>
<dbReference type="PANTHER" id="PTHR47320">
    <property type="entry name" value="BIFUNCTIONAL URIDYLYLTRANSFERASE/URIDYLYL-REMOVING ENZYME"/>
    <property type="match status" value="1"/>
</dbReference>
<evidence type="ECO:0000259" key="9">
    <source>
        <dbReference type="PROSITE" id="PS51831"/>
    </source>
</evidence>
<dbReference type="EC" id="3.1.4.-" evidence="7"/>
<accession>A0A1I4V803</accession>
<dbReference type="SUPFAM" id="SSF55021">
    <property type="entry name" value="ACT-like"/>
    <property type="match status" value="2"/>
</dbReference>
<dbReference type="Gene3D" id="1.10.3210.10">
    <property type="entry name" value="Hypothetical protein af1432"/>
    <property type="match status" value="1"/>
</dbReference>
<name>A0A1I4V803_9BACT</name>
<dbReference type="InterPro" id="IPR013546">
    <property type="entry name" value="PII_UdlTrfase/GS_AdlTrfase"/>
</dbReference>
<dbReference type="InterPro" id="IPR006675">
    <property type="entry name" value="HDIG_dom"/>
</dbReference>
<sequence length="883" mass="102242">MHCKSRPSSLQVVDQLSRIRACFREELQCGVSGKSDALRYARQVRSLLHDYFETMEHSGSWAVVGVGGLGRGEMSFFSDVDILFIYRRKLGRIFHEYLRDLTYGMWDAGFELGHNTASVNSLLKLAREDFSVLTSHLTSCFIAGSRELYLRWKNALFENFRTLRARRAFLKRLKEHISGRYARFGDSSYVLEPDIKEGPGGLRDIHAILWTSVVFGREKDIKRLPEGFLSSDELQWLLDAENFLWKVRLCLHRVARKHQDRLSLAEQKEVADLWRDPNFKGVGDGFHAEHGRVEQFMQELYRHTARVRRVLRFFLERVEWSIEPEKRKKSDKARVIDGCFVVERDHIRFVDPGFVHDEPYLLMKLFALMASRGLHFHHEVGKLVRENLHLVDGSALSDPRWVDGFFDVLTCERHGFEALKIMMETGLLSRFIPEFSGVRYRVQYDAYHVYTVDEHLLRTVRELYHLATEYDLPSGDRKVLYLAGLLHDIGKGKGKGHALRGAEMVRQIGERMNLEESELEDLVFLVKHHLLMAETALKRDLEDEKPVANCAATIGSLRRLDLLYLLTIADSRATGPHAWNAWKAALLSDLYGKVKRLLTQKDWTEDIAERIKVKKDTVLALCEEHQRQEISRWLNELSYRYLASQPPERILRHYFMEREFLKTRGVVFDARTSNHPMPAEEFSDDDGRSTLVDSTLWEINVVTGDRRGLFSIIAGVLWAHGVNVLSADIYTRSNGIAVDIITVNRVADPVNPERIFSTIRDDLQKAILDEAYLQHLIESRKPSRFIKTEFVPKRPDRVLVDESSSDFFTIVEVYTWDRPGVLYAITDELYKLGISIQLAKISTPGAQVADVFYVTDSEGQKLYDEKLYREIERRIIDRLRSLS</sequence>
<dbReference type="InterPro" id="IPR045865">
    <property type="entry name" value="ACT-like_dom_sf"/>
</dbReference>
<dbReference type="PROSITE" id="PS51671">
    <property type="entry name" value="ACT"/>
    <property type="match status" value="2"/>
</dbReference>
<dbReference type="SUPFAM" id="SSF81593">
    <property type="entry name" value="Nucleotidyltransferase substrate binding subunit/domain"/>
    <property type="match status" value="1"/>
</dbReference>
<keyword evidence="6 7" id="KW-0511">Multifunctional enzyme</keyword>
<dbReference type="HAMAP" id="MF_00277">
    <property type="entry name" value="PII_uridylyl_transf"/>
    <property type="match status" value="1"/>
</dbReference>
<evidence type="ECO:0000256" key="2">
    <source>
        <dbReference type="ARBA" id="ARBA00022695"/>
    </source>
</evidence>
<evidence type="ECO:0000256" key="4">
    <source>
        <dbReference type="ARBA" id="ARBA00022801"/>
    </source>
</evidence>
<dbReference type="GO" id="GO:0008773">
    <property type="term" value="F:[protein-PII] uridylyltransferase activity"/>
    <property type="evidence" value="ECO:0007669"/>
    <property type="project" value="UniProtKB-UniRule"/>
</dbReference>
<dbReference type="SMART" id="SM00471">
    <property type="entry name" value="HDc"/>
    <property type="match status" value="1"/>
</dbReference>
<evidence type="ECO:0000256" key="6">
    <source>
        <dbReference type="ARBA" id="ARBA00023268"/>
    </source>
</evidence>
<dbReference type="CDD" id="cd04900">
    <property type="entry name" value="ACT_UUR-like_1"/>
    <property type="match status" value="1"/>
</dbReference>
<dbReference type="Gene3D" id="3.30.460.10">
    <property type="entry name" value="Beta Polymerase, domain 2"/>
    <property type="match status" value="1"/>
</dbReference>
<comment type="activity regulation">
    <text evidence="7">Uridylyltransferase (UTase) activity is inhibited by glutamine, while glutamine activates uridylyl-removing (UR) activity.</text>
</comment>
<keyword evidence="5 7" id="KW-0460">Magnesium</keyword>
<comment type="catalytic activity">
    <reaction evidence="7">
        <text>[protein-PII]-uridylyl-L-tyrosine + H2O = [protein-PII]-L-tyrosine + UMP + H(+)</text>
        <dbReference type="Rhea" id="RHEA:48600"/>
        <dbReference type="Rhea" id="RHEA-COMP:12147"/>
        <dbReference type="Rhea" id="RHEA-COMP:12148"/>
        <dbReference type="ChEBI" id="CHEBI:15377"/>
        <dbReference type="ChEBI" id="CHEBI:15378"/>
        <dbReference type="ChEBI" id="CHEBI:46858"/>
        <dbReference type="ChEBI" id="CHEBI:57865"/>
        <dbReference type="ChEBI" id="CHEBI:90602"/>
    </reaction>
</comment>
<dbReference type="CDD" id="cd04899">
    <property type="entry name" value="ACT_ACR-UUR-like_2"/>
    <property type="match status" value="1"/>
</dbReference>
<dbReference type="PIRSF" id="PIRSF006288">
    <property type="entry name" value="PII_uridyltransf"/>
    <property type="match status" value="1"/>
</dbReference>
<comment type="catalytic activity">
    <reaction evidence="7">
        <text>[protein-PII]-L-tyrosine + UTP = [protein-PII]-uridylyl-L-tyrosine + diphosphate</text>
        <dbReference type="Rhea" id="RHEA:13673"/>
        <dbReference type="Rhea" id="RHEA-COMP:12147"/>
        <dbReference type="Rhea" id="RHEA-COMP:12148"/>
        <dbReference type="ChEBI" id="CHEBI:33019"/>
        <dbReference type="ChEBI" id="CHEBI:46398"/>
        <dbReference type="ChEBI" id="CHEBI:46858"/>
        <dbReference type="ChEBI" id="CHEBI:90602"/>
        <dbReference type="EC" id="2.7.7.59"/>
    </reaction>
</comment>
<dbReference type="EC" id="2.7.7.59" evidence="7"/>
<dbReference type="AlphaFoldDB" id="A0A1I4V803"/>
<comment type="domain">
    <text evidence="7">Has four distinct domains: an N-terminal nucleotidyltransferase (NT) domain responsible for UTase activity, a central HD domain that encodes UR activity, and two C-terminal ACT domains that seem to have a role in glutamine sensing.</text>
</comment>
<evidence type="ECO:0000256" key="3">
    <source>
        <dbReference type="ARBA" id="ARBA00022737"/>
    </source>
</evidence>
<feature type="region of interest" description="Uridylyltransferase" evidence="7">
    <location>
        <begin position="1"/>
        <end position="335"/>
    </location>
</feature>
<dbReference type="CDD" id="cd00077">
    <property type="entry name" value="HDc"/>
    <property type="match status" value="1"/>
</dbReference>
<protein>
    <recommendedName>
        <fullName evidence="7">Bifunctional uridylyltransferase/uridylyl-removing enzyme</fullName>
        <shortName evidence="7">UTase/UR</shortName>
    </recommendedName>
    <alternativeName>
        <fullName evidence="7">Bifunctional [protein-PII] modification enzyme</fullName>
    </alternativeName>
    <alternativeName>
        <fullName evidence="7">Bifunctional nitrogen sensor protein</fullName>
    </alternativeName>
    <domain>
        <recommendedName>
            <fullName evidence="7">[Protein-PII] uridylyltransferase</fullName>
            <shortName evidence="7">PII uridylyltransferase</shortName>
            <shortName evidence="7">UTase</shortName>
            <ecNumber evidence="7">2.7.7.59</ecNumber>
        </recommendedName>
    </domain>
    <domain>
        <recommendedName>
            <fullName evidence="7">[Protein-PII]-UMP uridylyl-removing enzyme</fullName>
            <shortName evidence="7">UR</shortName>
            <ecNumber evidence="7">3.1.4.-</ecNumber>
        </recommendedName>
    </domain>
</protein>
<dbReference type="Pfam" id="PF08335">
    <property type="entry name" value="GlnD_UR_UTase"/>
    <property type="match status" value="1"/>
</dbReference>
<evidence type="ECO:0000313" key="10">
    <source>
        <dbReference type="EMBL" id="SFM97278.1"/>
    </source>
</evidence>
<dbReference type="GO" id="GO:0008081">
    <property type="term" value="F:phosphoric diester hydrolase activity"/>
    <property type="evidence" value="ECO:0007669"/>
    <property type="project" value="UniProtKB-UniRule"/>
</dbReference>
<evidence type="ECO:0000259" key="8">
    <source>
        <dbReference type="PROSITE" id="PS51671"/>
    </source>
</evidence>
<comment type="cofactor">
    <cofactor evidence="7">
        <name>Mg(2+)</name>
        <dbReference type="ChEBI" id="CHEBI:18420"/>
    </cofactor>
</comment>
<dbReference type="NCBIfam" id="TIGR01693">
    <property type="entry name" value="UTase_glnD"/>
    <property type="match status" value="1"/>
</dbReference>
<feature type="domain" description="HD" evidence="9">
    <location>
        <begin position="452"/>
        <end position="563"/>
    </location>
</feature>
<dbReference type="PANTHER" id="PTHR47320:SF1">
    <property type="entry name" value="BIFUNCTIONAL URIDYLYLTRANSFERASE_URIDYLYL-REMOVING ENZYME"/>
    <property type="match status" value="1"/>
</dbReference>
<dbReference type="GO" id="GO:0006808">
    <property type="term" value="P:regulation of nitrogen utilization"/>
    <property type="evidence" value="ECO:0007669"/>
    <property type="project" value="UniProtKB-UniRule"/>
</dbReference>
<dbReference type="InterPro" id="IPR010043">
    <property type="entry name" value="UTase/UR"/>
</dbReference>
<dbReference type="Pfam" id="PF01966">
    <property type="entry name" value="HD"/>
    <property type="match status" value="1"/>
</dbReference>
<comment type="similarity">
    <text evidence="7">Belongs to the GlnD family.</text>
</comment>
<comment type="function">
    <text evidence="7">Modifies, by uridylylation and deuridylylation, the PII regulatory proteins (GlnB and homologs), in response to the nitrogen status of the cell that GlnD senses through the glutamine level. Under low glutamine levels, catalyzes the conversion of the PII proteins and UTP to PII-UMP and PPi, while under higher glutamine levels, GlnD hydrolyzes PII-UMP to PII and UMP (deuridylylation). Thus, controls uridylylation state and activity of the PII proteins, and plays an important role in the regulation of nitrogen metabolism.</text>
</comment>
<feature type="domain" description="ACT" evidence="8">
    <location>
        <begin position="698"/>
        <end position="779"/>
    </location>
</feature>
<evidence type="ECO:0000256" key="7">
    <source>
        <dbReference type="HAMAP-Rule" id="MF_00277"/>
    </source>
</evidence>
<comment type="caution">
    <text evidence="7">Lacks conserved residue(s) required for the propagation of feature annotation.</text>
</comment>
<feature type="domain" description="ACT" evidence="8">
    <location>
        <begin position="810"/>
        <end position="883"/>
    </location>
</feature>
<dbReference type="NCBIfam" id="TIGR00277">
    <property type="entry name" value="HDIG"/>
    <property type="match status" value="1"/>
</dbReference>
<reference evidence="10 11" key="1">
    <citation type="submission" date="2016-10" db="EMBL/GenBank/DDBJ databases">
        <authorList>
            <person name="de Groot N.N."/>
        </authorList>
    </citation>
    <scope>NUCLEOTIDE SEQUENCE [LARGE SCALE GENOMIC DNA]</scope>
    <source>
        <strain evidence="10 11">DSM 9990</strain>
    </source>
</reference>
<dbReference type="InterPro" id="IPR043519">
    <property type="entry name" value="NT_sf"/>
</dbReference>
<keyword evidence="1 7" id="KW-0808">Transferase</keyword>
<keyword evidence="11" id="KW-1185">Reference proteome</keyword>
<dbReference type="SUPFAM" id="SSF81301">
    <property type="entry name" value="Nucleotidyltransferase"/>
    <property type="match status" value="1"/>
</dbReference>
<dbReference type="SUPFAM" id="SSF109604">
    <property type="entry name" value="HD-domain/PDEase-like"/>
    <property type="match status" value="1"/>
</dbReference>
<dbReference type="RefSeq" id="WP_177193618.1">
    <property type="nucleotide sequence ID" value="NZ_FOUU01000008.1"/>
</dbReference>
<proteinExistence type="inferred from homology"/>
<dbReference type="InterPro" id="IPR003607">
    <property type="entry name" value="HD/PDEase_dom"/>
</dbReference>
<dbReference type="PROSITE" id="PS51831">
    <property type="entry name" value="HD"/>
    <property type="match status" value="1"/>
</dbReference>
<evidence type="ECO:0000256" key="1">
    <source>
        <dbReference type="ARBA" id="ARBA00022679"/>
    </source>
</evidence>
<gene>
    <name evidence="7" type="primary">glnD</name>
    <name evidence="10" type="ORF">SAMN05660836_02157</name>
</gene>
<dbReference type="STRING" id="39841.SAMN05660836_02157"/>
<keyword evidence="3" id="KW-0677">Repeat</keyword>